<dbReference type="STRING" id="100787.A0A0G4MQE9"/>
<protein>
    <submittedName>
        <fullName evidence="1">Uncharacterized protein</fullName>
    </submittedName>
</protein>
<dbReference type="AlphaFoldDB" id="A0A0G4MQE9"/>
<dbReference type="EMBL" id="CVQH01024060">
    <property type="protein sequence ID" value="CRK36397.1"/>
    <property type="molecule type" value="Genomic_DNA"/>
</dbReference>
<gene>
    <name evidence="1" type="ORF">BN1708_019996</name>
</gene>
<proteinExistence type="predicted"/>
<dbReference type="PANTHER" id="PTHR43201">
    <property type="entry name" value="ACYL-COA SYNTHETASE"/>
    <property type="match status" value="1"/>
</dbReference>
<dbReference type="PANTHER" id="PTHR43201:SF10">
    <property type="entry name" value="CARRIER DOMAIN-CONTAINING PROTEIN"/>
    <property type="match status" value="1"/>
</dbReference>
<feature type="non-terminal residue" evidence="1">
    <location>
        <position position="92"/>
    </location>
</feature>
<dbReference type="SUPFAM" id="SSF56801">
    <property type="entry name" value="Acetyl-CoA synthetase-like"/>
    <property type="match status" value="1"/>
</dbReference>
<dbReference type="GO" id="GO:0031956">
    <property type="term" value="F:medium-chain fatty acid-CoA ligase activity"/>
    <property type="evidence" value="ECO:0007669"/>
    <property type="project" value="TreeGrafter"/>
</dbReference>
<dbReference type="Gene3D" id="3.40.50.12780">
    <property type="entry name" value="N-terminal domain of ligase-like"/>
    <property type="match status" value="1"/>
</dbReference>
<keyword evidence="2" id="KW-1185">Reference proteome</keyword>
<dbReference type="GO" id="GO:0006631">
    <property type="term" value="P:fatty acid metabolic process"/>
    <property type="evidence" value="ECO:0007669"/>
    <property type="project" value="TreeGrafter"/>
</dbReference>
<name>A0A0G4MQE9_VERLO</name>
<evidence type="ECO:0000313" key="2">
    <source>
        <dbReference type="Proteomes" id="UP000044602"/>
    </source>
</evidence>
<feature type="non-terminal residue" evidence="1">
    <location>
        <position position="1"/>
    </location>
</feature>
<organism evidence="1 2">
    <name type="scientific">Verticillium longisporum</name>
    <name type="common">Verticillium dahliae var. longisporum</name>
    <dbReference type="NCBI Taxonomy" id="100787"/>
    <lineage>
        <taxon>Eukaryota</taxon>
        <taxon>Fungi</taxon>
        <taxon>Dikarya</taxon>
        <taxon>Ascomycota</taxon>
        <taxon>Pezizomycotina</taxon>
        <taxon>Sordariomycetes</taxon>
        <taxon>Hypocreomycetidae</taxon>
        <taxon>Glomerellales</taxon>
        <taxon>Plectosphaerellaceae</taxon>
        <taxon>Verticillium</taxon>
    </lineage>
</organism>
<dbReference type="Proteomes" id="UP000044602">
    <property type="component" value="Unassembled WGS sequence"/>
</dbReference>
<accession>A0A0G4MQE9</accession>
<dbReference type="InterPro" id="IPR042099">
    <property type="entry name" value="ANL_N_sf"/>
</dbReference>
<evidence type="ECO:0000313" key="1">
    <source>
        <dbReference type="EMBL" id="CRK36397.1"/>
    </source>
</evidence>
<sequence length="92" mass="9771">SDGSLDKSPFNKHGWFDTGDLGYLDADGYLYITGRSKEVINRGGELISPFEVENAIMAAAGAVDSPISGRVTQALAFSLTHDVLQEVVAIAL</sequence>
<reference evidence="1 2" key="1">
    <citation type="submission" date="2015-05" db="EMBL/GenBank/DDBJ databases">
        <authorList>
            <person name="Wang D.B."/>
            <person name="Wang M."/>
        </authorList>
    </citation>
    <scope>NUCLEOTIDE SEQUENCE [LARGE SCALE GENOMIC DNA]</scope>
    <source>
        <strain evidence="1">VL1</strain>
    </source>
</reference>